<evidence type="ECO:0000256" key="6">
    <source>
        <dbReference type="ARBA" id="ARBA00012720"/>
    </source>
</evidence>
<evidence type="ECO:0000256" key="20">
    <source>
        <dbReference type="PROSITE-ProRule" id="PRU00391"/>
    </source>
</evidence>
<evidence type="ECO:0000313" key="23">
    <source>
        <dbReference type="EMBL" id="ASK63408.1"/>
    </source>
</evidence>
<dbReference type="AlphaFoldDB" id="A0A220U5H1"/>
<dbReference type="OrthoDB" id="9800855at2"/>
<comment type="catalytic activity">
    <reaction evidence="19">
        <text>2'-deoxyribonucleotide-(2'-deoxyribose 5'-phosphate)-2'-deoxyribonucleotide-DNA = a 3'-end 2'-deoxyribonucleotide-(2,3-dehydro-2,3-deoxyribose 5'-phosphate)-DNA + a 5'-end 5'-phospho-2'-deoxyribonucleoside-DNA + H(+)</text>
        <dbReference type="Rhea" id="RHEA:66592"/>
        <dbReference type="Rhea" id="RHEA-COMP:13180"/>
        <dbReference type="Rhea" id="RHEA-COMP:16897"/>
        <dbReference type="Rhea" id="RHEA-COMP:17067"/>
        <dbReference type="ChEBI" id="CHEBI:15378"/>
        <dbReference type="ChEBI" id="CHEBI:136412"/>
        <dbReference type="ChEBI" id="CHEBI:157695"/>
        <dbReference type="ChEBI" id="CHEBI:167181"/>
        <dbReference type="EC" id="4.2.99.18"/>
    </reaction>
</comment>
<dbReference type="InterPro" id="IPR020629">
    <property type="entry name" value="FPG_Glyclase"/>
</dbReference>
<dbReference type="Gene3D" id="1.10.8.50">
    <property type="match status" value="1"/>
</dbReference>
<evidence type="ECO:0000256" key="19">
    <source>
        <dbReference type="ARBA" id="ARBA00044632"/>
    </source>
</evidence>
<dbReference type="SUPFAM" id="SSF57716">
    <property type="entry name" value="Glucocorticoid receptor-like (DNA-binding domain)"/>
    <property type="match status" value="1"/>
</dbReference>
<feature type="domain" description="FPG-type" evidence="21">
    <location>
        <begin position="235"/>
        <end position="269"/>
    </location>
</feature>
<gene>
    <name evidence="23" type="ORF">CFK37_15195</name>
</gene>
<evidence type="ECO:0000256" key="1">
    <source>
        <dbReference type="ARBA" id="ARBA00001668"/>
    </source>
</evidence>
<comment type="similarity">
    <text evidence="3">Belongs to the FPG family.</text>
</comment>
<dbReference type="GO" id="GO:0034039">
    <property type="term" value="F:8-oxo-7,8-dihydroguanine DNA N-glycosylase activity"/>
    <property type="evidence" value="ECO:0007669"/>
    <property type="project" value="TreeGrafter"/>
</dbReference>
<dbReference type="Pfam" id="PF06827">
    <property type="entry name" value="zf-FPG_IleRS"/>
    <property type="match status" value="1"/>
</dbReference>
<keyword evidence="10 20" id="KW-0863">Zinc-finger</keyword>
<evidence type="ECO:0000256" key="3">
    <source>
        <dbReference type="ARBA" id="ARBA00009409"/>
    </source>
</evidence>
<evidence type="ECO:0000256" key="7">
    <source>
        <dbReference type="ARBA" id="ARBA00016240"/>
    </source>
</evidence>
<evidence type="ECO:0000256" key="10">
    <source>
        <dbReference type="ARBA" id="ARBA00022771"/>
    </source>
</evidence>
<sequence length="269" mass="31162">MPELPEMENYKELLQQKIVGNTISGVMINRDKSINLSSDEFVKNVQTQKIKTIERRAKYLLFHLNNNSVLLLHLMLGGWMFYGTEEDKPDRTVQVQLSFGKQHLYFIGLRLGYLHLLSQEEVKGELADLGPNPLDVNFSLDTFLNLIRNRRGMIKTTLVNQEFLAGIGNRYSDEIAWHAQLLPERNMNELNDKENVQLYQSIKFILKQAIQYGGYMDEPLYKGDTKTGGYLDRTYVYDRKGEACKRCGAPIIKDKISSRKTFYCDECQK</sequence>
<organism evidence="23 24">
    <name type="scientific">Virgibacillus phasianinus</name>
    <dbReference type="NCBI Taxonomy" id="2017483"/>
    <lineage>
        <taxon>Bacteria</taxon>
        <taxon>Bacillati</taxon>
        <taxon>Bacillota</taxon>
        <taxon>Bacilli</taxon>
        <taxon>Bacillales</taxon>
        <taxon>Bacillaceae</taxon>
        <taxon>Virgibacillus</taxon>
    </lineage>
</organism>
<dbReference type="NCBIfam" id="NF002211">
    <property type="entry name" value="PRK01103.1"/>
    <property type="match status" value="1"/>
</dbReference>
<dbReference type="PROSITE" id="PS51066">
    <property type="entry name" value="ZF_FPG_2"/>
    <property type="match status" value="1"/>
</dbReference>
<comment type="cofactor">
    <cofactor evidence="2">
        <name>Zn(2+)</name>
        <dbReference type="ChEBI" id="CHEBI:29105"/>
    </cofactor>
</comment>
<keyword evidence="16" id="KW-0511">Multifunctional enzyme</keyword>
<dbReference type="PROSITE" id="PS51068">
    <property type="entry name" value="FPG_CAT"/>
    <property type="match status" value="1"/>
</dbReference>
<dbReference type="PANTHER" id="PTHR22993:SF9">
    <property type="entry name" value="FORMAMIDOPYRIMIDINE-DNA GLYCOSYLASE"/>
    <property type="match status" value="1"/>
</dbReference>
<keyword evidence="13" id="KW-0238">DNA-binding</keyword>
<evidence type="ECO:0000256" key="13">
    <source>
        <dbReference type="ARBA" id="ARBA00023125"/>
    </source>
</evidence>
<dbReference type="InterPro" id="IPR000214">
    <property type="entry name" value="Znf_DNA_glyclase/AP_lyase"/>
</dbReference>
<dbReference type="EC" id="4.2.99.18" evidence="6"/>
<dbReference type="RefSeq" id="WP_089062667.1">
    <property type="nucleotide sequence ID" value="NZ_CP022315.1"/>
</dbReference>
<dbReference type="InterPro" id="IPR035937">
    <property type="entry name" value="FPG_N"/>
</dbReference>
<evidence type="ECO:0000256" key="8">
    <source>
        <dbReference type="ARBA" id="ARBA00022723"/>
    </source>
</evidence>
<evidence type="ECO:0000256" key="2">
    <source>
        <dbReference type="ARBA" id="ARBA00001947"/>
    </source>
</evidence>
<keyword evidence="24" id="KW-1185">Reference proteome</keyword>
<comment type="subunit">
    <text evidence="4">Monomer.</text>
</comment>
<accession>A0A220U5H1</accession>
<evidence type="ECO:0000313" key="24">
    <source>
        <dbReference type="Proteomes" id="UP000198312"/>
    </source>
</evidence>
<evidence type="ECO:0000256" key="18">
    <source>
        <dbReference type="ARBA" id="ARBA00030638"/>
    </source>
</evidence>
<dbReference type="EMBL" id="CP022315">
    <property type="protein sequence ID" value="ASK63408.1"/>
    <property type="molecule type" value="Genomic_DNA"/>
</dbReference>
<evidence type="ECO:0000259" key="22">
    <source>
        <dbReference type="PROSITE" id="PS51068"/>
    </source>
</evidence>
<dbReference type="GO" id="GO:0003684">
    <property type="term" value="F:damaged DNA binding"/>
    <property type="evidence" value="ECO:0007669"/>
    <property type="project" value="InterPro"/>
</dbReference>
<protein>
    <recommendedName>
        <fullName evidence="7">Formamidopyrimidine-DNA glycosylase</fullName>
        <ecNumber evidence="5">3.2.2.23</ecNumber>
        <ecNumber evidence="6">4.2.99.18</ecNumber>
    </recommendedName>
    <alternativeName>
        <fullName evidence="18">DNA-(apurinic or apyrimidinic site) lyase MutM</fullName>
    </alternativeName>
</protein>
<dbReference type="SUPFAM" id="SSF81624">
    <property type="entry name" value="N-terminal domain of MutM-like DNA repair proteins"/>
    <property type="match status" value="1"/>
</dbReference>
<keyword evidence="15" id="KW-0456">Lyase</keyword>
<evidence type="ECO:0000256" key="4">
    <source>
        <dbReference type="ARBA" id="ARBA00011245"/>
    </source>
</evidence>
<dbReference type="EC" id="3.2.2.23" evidence="5"/>
<keyword evidence="8" id="KW-0479">Metal-binding</keyword>
<dbReference type="GO" id="GO:0140078">
    <property type="term" value="F:class I DNA-(apurinic or apyrimidinic site) endonuclease activity"/>
    <property type="evidence" value="ECO:0007669"/>
    <property type="project" value="UniProtKB-EC"/>
</dbReference>
<dbReference type="InterPro" id="IPR010979">
    <property type="entry name" value="Ribosomal_uS13-like_H2TH"/>
</dbReference>
<dbReference type="KEGG" id="vil:CFK37_15195"/>
<keyword evidence="9" id="KW-0227">DNA damage</keyword>
<evidence type="ECO:0000256" key="17">
    <source>
        <dbReference type="ARBA" id="ARBA00023295"/>
    </source>
</evidence>
<dbReference type="GO" id="GO:0006284">
    <property type="term" value="P:base-excision repair"/>
    <property type="evidence" value="ECO:0007669"/>
    <property type="project" value="InterPro"/>
</dbReference>
<dbReference type="Pfam" id="PF01149">
    <property type="entry name" value="Fapy_DNA_glyco"/>
    <property type="match status" value="1"/>
</dbReference>
<dbReference type="Pfam" id="PF06831">
    <property type="entry name" value="H2TH"/>
    <property type="match status" value="1"/>
</dbReference>
<name>A0A220U5H1_9BACI</name>
<feature type="domain" description="Formamidopyrimidine-DNA glycosylase catalytic" evidence="22">
    <location>
        <begin position="2"/>
        <end position="112"/>
    </location>
</feature>
<keyword evidence="17" id="KW-0326">Glycosidase</keyword>
<dbReference type="PANTHER" id="PTHR22993">
    <property type="entry name" value="FORMAMIDOPYRIMIDINE-DNA GLYCOSYLASE"/>
    <property type="match status" value="1"/>
</dbReference>
<dbReference type="InterPro" id="IPR010663">
    <property type="entry name" value="Znf_FPG/IleRS"/>
</dbReference>
<dbReference type="Gene3D" id="3.20.190.10">
    <property type="entry name" value="MutM-like, N-terminal"/>
    <property type="match status" value="1"/>
</dbReference>
<dbReference type="GO" id="GO:0003690">
    <property type="term" value="F:double-stranded DNA binding"/>
    <property type="evidence" value="ECO:0007669"/>
    <property type="project" value="UniProtKB-ARBA"/>
</dbReference>
<evidence type="ECO:0000256" key="11">
    <source>
        <dbReference type="ARBA" id="ARBA00022801"/>
    </source>
</evidence>
<dbReference type="FunFam" id="1.10.8.50:FF:000003">
    <property type="entry name" value="Formamidopyrimidine-DNA glycosylase"/>
    <property type="match status" value="1"/>
</dbReference>
<evidence type="ECO:0000256" key="16">
    <source>
        <dbReference type="ARBA" id="ARBA00023268"/>
    </source>
</evidence>
<keyword evidence="11" id="KW-0378">Hydrolase</keyword>
<dbReference type="SMART" id="SM00898">
    <property type="entry name" value="Fapy_DNA_glyco"/>
    <property type="match status" value="1"/>
</dbReference>
<dbReference type="Proteomes" id="UP000198312">
    <property type="component" value="Chromosome"/>
</dbReference>
<proteinExistence type="inferred from homology"/>
<dbReference type="GO" id="GO:0008270">
    <property type="term" value="F:zinc ion binding"/>
    <property type="evidence" value="ECO:0007669"/>
    <property type="project" value="UniProtKB-KW"/>
</dbReference>
<dbReference type="SUPFAM" id="SSF46946">
    <property type="entry name" value="S13-like H2TH domain"/>
    <property type="match status" value="1"/>
</dbReference>
<reference evidence="23 24" key="1">
    <citation type="submission" date="2017-07" db="EMBL/GenBank/DDBJ databases">
        <title>Virgibacillus sp. LM2416.</title>
        <authorList>
            <person name="Tak E.J."/>
            <person name="Bae J.-W."/>
        </authorList>
    </citation>
    <scope>NUCLEOTIDE SEQUENCE [LARGE SCALE GENOMIC DNA]</scope>
    <source>
        <strain evidence="23 24">LM2416</strain>
    </source>
</reference>
<dbReference type="SMART" id="SM01232">
    <property type="entry name" value="H2TH"/>
    <property type="match status" value="1"/>
</dbReference>
<evidence type="ECO:0000256" key="15">
    <source>
        <dbReference type="ARBA" id="ARBA00023239"/>
    </source>
</evidence>
<evidence type="ECO:0000256" key="14">
    <source>
        <dbReference type="ARBA" id="ARBA00023204"/>
    </source>
</evidence>
<keyword evidence="14" id="KW-0234">DNA repair</keyword>
<dbReference type="InterPro" id="IPR015886">
    <property type="entry name" value="H2TH_FPG"/>
</dbReference>
<dbReference type="InterPro" id="IPR012319">
    <property type="entry name" value="FPG_cat"/>
</dbReference>
<evidence type="ECO:0000256" key="5">
    <source>
        <dbReference type="ARBA" id="ARBA00012024"/>
    </source>
</evidence>
<keyword evidence="12" id="KW-0862">Zinc</keyword>
<evidence type="ECO:0000256" key="12">
    <source>
        <dbReference type="ARBA" id="ARBA00022833"/>
    </source>
</evidence>
<comment type="catalytic activity">
    <reaction evidence="1">
        <text>Hydrolysis of DNA containing ring-opened 7-methylguanine residues, releasing 2,6-diamino-4-hydroxy-5-(N-methyl)formamidopyrimidine.</text>
        <dbReference type="EC" id="3.2.2.23"/>
    </reaction>
</comment>
<evidence type="ECO:0000256" key="9">
    <source>
        <dbReference type="ARBA" id="ARBA00022763"/>
    </source>
</evidence>
<evidence type="ECO:0000259" key="21">
    <source>
        <dbReference type="PROSITE" id="PS51066"/>
    </source>
</evidence>